<dbReference type="InterPro" id="IPR007110">
    <property type="entry name" value="Ig-like_dom"/>
</dbReference>
<feature type="chain" id="PRO_5018605585" evidence="10">
    <location>
        <begin position="26"/>
        <end position="797"/>
    </location>
</feature>
<dbReference type="PROSITE" id="PS50835">
    <property type="entry name" value="IG_LIKE"/>
    <property type="match status" value="4"/>
</dbReference>
<dbReference type="GO" id="GO:0098742">
    <property type="term" value="P:cell-cell adhesion via plasma-membrane adhesion molecules"/>
    <property type="evidence" value="ECO:0007669"/>
    <property type="project" value="TreeGrafter"/>
</dbReference>
<keyword evidence="3 10" id="KW-0732">Signal</keyword>
<dbReference type="STRING" id="56723.ENSLBEP00000030456"/>
<dbReference type="Ensembl" id="ENSLBET00000031865.1">
    <property type="protein sequence ID" value="ENSLBEP00000030456.1"/>
    <property type="gene ID" value="ENSLBEG00000023005.1"/>
</dbReference>
<evidence type="ECO:0000256" key="3">
    <source>
        <dbReference type="ARBA" id="ARBA00022729"/>
    </source>
</evidence>
<evidence type="ECO:0000256" key="7">
    <source>
        <dbReference type="ARBA" id="ARBA00023319"/>
    </source>
</evidence>
<evidence type="ECO:0000256" key="1">
    <source>
        <dbReference type="ARBA" id="ARBA00004236"/>
    </source>
</evidence>
<feature type="domain" description="Ig-like" evidence="11">
    <location>
        <begin position="511"/>
        <end position="597"/>
    </location>
</feature>
<feature type="transmembrane region" description="Helical" evidence="9">
    <location>
        <begin position="608"/>
        <end position="627"/>
    </location>
</feature>
<evidence type="ECO:0000259" key="11">
    <source>
        <dbReference type="PROSITE" id="PS50835"/>
    </source>
</evidence>
<keyword evidence="2" id="KW-1003">Cell membrane</keyword>
<feature type="domain" description="Ig-like" evidence="11">
    <location>
        <begin position="6"/>
        <end position="125"/>
    </location>
</feature>
<dbReference type="Pfam" id="PF13895">
    <property type="entry name" value="Ig_2"/>
    <property type="match status" value="1"/>
</dbReference>
<keyword evidence="9" id="KW-0812">Transmembrane</keyword>
<dbReference type="GeneTree" id="ENSGT01140000282577"/>
<dbReference type="InParanoid" id="A0A3Q3GBA3"/>
<dbReference type="GO" id="GO:0009897">
    <property type="term" value="C:external side of plasma membrane"/>
    <property type="evidence" value="ECO:0007669"/>
    <property type="project" value="TreeGrafter"/>
</dbReference>
<evidence type="ECO:0000256" key="6">
    <source>
        <dbReference type="ARBA" id="ARBA00023180"/>
    </source>
</evidence>
<dbReference type="InterPro" id="IPR050488">
    <property type="entry name" value="Ig_Fc_receptor"/>
</dbReference>
<evidence type="ECO:0000256" key="8">
    <source>
        <dbReference type="SAM" id="MobiDB-lite"/>
    </source>
</evidence>
<dbReference type="PANTHER" id="PTHR11481">
    <property type="entry name" value="IMMUNOGLOBULIN FC RECEPTOR"/>
    <property type="match status" value="1"/>
</dbReference>
<dbReference type="AlphaFoldDB" id="A0A3Q3GBA3"/>
<dbReference type="FunCoup" id="A0A3Q3GBA3">
    <property type="interactions" value="1163"/>
</dbReference>
<evidence type="ECO:0000256" key="10">
    <source>
        <dbReference type="SAM" id="SignalP"/>
    </source>
</evidence>
<keyword evidence="6" id="KW-0325">Glycoprotein</keyword>
<accession>A0A3Q3GBA3</accession>
<dbReference type="GO" id="GO:0004888">
    <property type="term" value="F:transmembrane signaling receptor activity"/>
    <property type="evidence" value="ECO:0007669"/>
    <property type="project" value="TreeGrafter"/>
</dbReference>
<dbReference type="SMART" id="SM00409">
    <property type="entry name" value="IG"/>
    <property type="match status" value="4"/>
</dbReference>
<comment type="subcellular location">
    <subcellularLocation>
        <location evidence="1">Cell membrane</location>
    </subcellularLocation>
</comment>
<dbReference type="InterPro" id="IPR003599">
    <property type="entry name" value="Ig_sub"/>
</dbReference>
<keyword evidence="4 9" id="KW-0472">Membrane</keyword>
<evidence type="ECO:0000256" key="9">
    <source>
        <dbReference type="SAM" id="Phobius"/>
    </source>
</evidence>
<keyword evidence="5" id="KW-1015">Disulfide bond</keyword>
<dbReference type="Gene3D" id="2.60.40.10">
    <property type="entry name" value="Immunoglobulins"/>
    <property type="match status" value="4"/>
</dbReference>
<keyword evidence="7" id="KW-0393">Immunoglobulin domain</keyword>
<evidence type="ECO:0000313" key="13">
    <source>
        <dbReference type="Proteomes" id="UP000261660"/>
    </source>
</evidence>
<dbReference type="GO" id="GO:0007166">
    <property type="term" value="P:cell surface receptor signaling pathway"/>
    <property type="evidence" value="ECO:0007669"/>
    <property type="project" value="TreeGrafter"/>
</dbReference>
<feature type="region of interest" description="Disordered" evidence="8">
    <location>
        <begin position="725"/>
        <end position="797"/>
    </location>
</feature>
<dbReference type="InterPro" id="IPR036179">
    <property type="entry name" value="Ig-like_dom_sf"/>
</dbReference>
<proteinExistence type="predicted"/>
<dbReference type="PANTHER" id="PTHR11481:SF125">
    <property type="entry name" value="PLATELET ENDOTHELIAL CELL ADHESION MOLECULE-LIKE ISOFORM X1"/>
    <property type="match status" value="1"/>
</dbReference>
<dbReference type="InterPro" id="IPR003598">
    <property type="entry name" value="Ig_sub2"/>
</dbReference>
<feature type="domain" description="Ig-like" evidence="11">
    <location>
        <begin position="230"/>
        <end position="309"/>
    </location>
</feature>
<feature type="signal peptide" evidence="10">
    <location>
        <begin position="1"/>
        <end position="25"/>
    </location>
</feature>
<evidence type="ECO:0000256" key="2">
    <source>
        <dbReference type="ARBA" id="ARBA00022475"/>
    </source>
</evidence>
<feature type="compositionally biased region" description="Basic and acidic residues" evidence="8">
    <location>
        <begin position="750"/>
        <end position="797"/>
    </location>
</feature>
<name>A0A3Q3GBA3_9LABR</name>
<evidence type="ECO:0000256" key="5">
    <source>
        <dbReference type="ARBA" id="ARBA00023157"/>
    </source>
</evidence>
<dbReference type="Pfam" id="PF13927">
    <property type="entry name" value="Ig_3"/>
    <property type="match status" value="1"/>
</dbReference>
<evidence type="ECO:0000256" key="4">
    <source>
        <dbReference type="ARBA" id="ARBA00023136"/>
    </source>
</evidence>
<feature type="domain" description="Ig-like" evidence="11">
    <location>
        <begin position="317"/>
        <end position="401"/>
    </location>
</feature>
<keyword evidence="9" id="KW-1133">Transmembrane helix</keyword>
<dbReference type="FunFam" id="2.60.40.10:FF:000357">
    <property type="entry name" value="Fc receptor like 1"/>
    <property type="match status" value="1"/>
</dbReference>
<feature type="compositionally biased region" description="Polar residues" evidence="8">
    <location>
        <begin position="681"/>
        <end position="695"/>
    </location>
</feature>
<dbReference type="OrthoDB" id="9950534at2759"/>
<protein>
    <submittedName>
        <fullName evidence="12">Platelet and endothelial cell adhesion molecule 1a</fullName>
    </submittedName>
</protein>
<sequence>MEPRPPKLLLLLLTRLLYLWQCARGQSSYTIDNVGLTIQPSNTVVSGTPVTLRCQVSVSHDNIPHLTHTFLLTQDDILVHSSTTTEDSVLYELNPARAADSGSYECRVTVKGKSRASFSQKLDVTGLQTPILHLNKTRPYEGEEFTASCSAPEEKGSLIFRFYQRLRSGQSERLKQLAATGNSSETTLHLRVARDSLLYCDYEINLVSGARRSNQSNEIQVVVQALYISPTVNVLPSSDVYEGDVVEVVCKVVSELKNIEVFLTRDRRILKQASVSLVYRFTAQEGDYGELVCKAEWGNVQKETYLPITVKELFSKPTLTLEPMDLFEGDRFKLTCSVSVYVPEKINNESMIFSIYKDNVKLTNGETFISVAHPKKNGNYSCKVQAASHNHSFVKESQTVVVKAKVPVSVPKLSVLGGTLVLGKPFQLLCQSDSGTLPVVYTLNFLQQQPEQREISKPGERAIFNCTAIHKQADLSDIICHVNNSKQRPVVVGLGQQLLRATNIIEPVYAPILIMRPSAEDVSEGQDLTLICSVQRGTPPVTFTWYHTEREAALDSQSSNKLAGSHRINNVKGEHRGGYYCESTNPANETKRSQTVTIGVKLAGWKQGLIAVFCLLLVLAVILVIVFRKRLLQFKRRRTAELSVKSAGTKVERLSLTQAEVNEAANVTPGIMGKSVWSEHVSGSESDDQNSVTSPEKQEPRYTEVPPRPENPTIVLVEFGPETMNSEVRNSKQGVPEQPDGESVEYAQLNHDHGHHGDQGNHGDNRIKDEHTVKIDNSDDNNTADHEESAKDQTPDS</sequence>
<keyword evidence="13" id="KW-1185">Reference proteome</keyword>
<organism evidence="12 13">
    <name type="scientific">Labrus bergylta</name>
    <name type="common">ballan wrasse</name>
    <dbReference type="NCBI Taxonomy" id="56723"/>
    <lineage>
        <taxon>Eukaryota</taxon>
        <taxon>Metazoa</taxon>
        <taxon>Chordata</taxon>
        <taxon>Craniata</taxon>
        <taxon>Vertebrata</taxon>
        <taxon>Euteleostomi</taxon>
        <taxon>Actinopterygii</taxon>
        <taxon>Neopterygii</taxon>
        <taxon>Teleostei</taxon>
        <taxon>Neoteleostei</taxon>
        <taxon>Acanthomorphata</taxon>
        <taxon>Eupercaria</taxon>
        <taxon>Labriformes</taxon>
        <taxon>Labridae</taxon>
        <taxon>Labrus</taxon>
    </lineage>
</organism>
<evidence type="ECO:0000313" key="12">
    <source>
        <dbReference type="Ensembl" id="ENSLBEP00000030456.1"/>
    </source>
</evidence>
<dbReference type="SUPFAM" id="SSF48726">
    <property type="entry name" value="Immunoglobulin"/>
    <property type="match status" value="3"/>
</dbReference>
<dbReference type="GO" id="GO:0006955">
    <property type="term" value="P:immune response"/>
    <property type="evidence" value="ECO:0007669"/>
    <property type="project" value="TreeGrafter"/>
</dbReference>
<reference evidence="12" key="2">
    <citation type="submission" date="2025-09" db="UniProtKB">
        <authorList>
            <consortium name="Ensembl"/>
        </authorList>
    </citation>
    <scope>IDENTIFICATION</scope>
</reference>
<dbReference type="InterPro" id="IPR013783">
    <property type="entry name" value="Ig-like_fold"/>
</dbReference>
<dbReference type="Proteomes" id="UP000261660">
    <property type="component" value="Unplaced"/>
</dbReference>
<feature type="region of interest" description="Disordered" evidence="8">
    <location>
        <begin position="678"/>
        <end position="713"/>
    </location>
</feature>
<reference evidence="12" key="1">
    <citation type="submission" date="2025-08" db="UniProtKB">
        <authorList>
            <consortium name="Ensembl"/>
        </authorList>
    </citation>
    <scope>IDENTIFICATION</scope>
</reference>
<dbReference type="SMART" id="SM00408">
    <property type="entry name" value="IGc2"/>
    <property type="match status" value="2"/>
</dbReference>